<dbReference type="GO" id="GO:0050714">
    <property type="term" value="P:positive regulation of protein secretion"/>
    <property type="evidence" value="ECO:0007669"/>
    <property type="project" value="Ensembl"/>
</dbReference>
<dbReference type="GO" id="GO:0007030">
    <property type="term" value="P:Golgi organization"/>
    <property type="evidence" value="ECO:0007669"/>
    <property type="project" value="Ensembl"/>
</dbReference>
<feature type="domain" description="GOLD" evidence="11">
    <location>
        <begin position="41"/>
        <end position="219"/>
    </location>
</feature>
<dbReference type="AlphaFoldDB" id="A0A8D2HPW8"/>
<keyword evidence="7 9" id="KW-0472">Membrane</keyword>
<dbReference type="GO" id="GO:0035964">
    <property type="term" value="P:COPI-coated vesicle budding"/>
    <property type="evidence" value="ECO:0007669"/>
    <property type="project" value="Ensembl"/>
</dbReference>
<dbReference type="GO" id="GO:0006886">
    <property type="term" value="P:intracellular protein transport"/>
    <property type="evidence" value="ECO:0007669"/>
    <property type="project" value="Ensembl"/>
</dbReference>
<evidence type="ECO:0000256" key="7">
    <source>
        <dbReference type="ARBA" id="ARBA00023136"/>
    </source>
</evidence>
<evidence type="ECO:0000256" key="1">
    <source>
        <dbReference type="ARBA" id="ARBA00004115"/>
    </source>
</evidence>
<comment type="subcellular location">
    <subcellularLocation>
        <location evidence="1">Endoplasmic reticulum membrane</location>
        <topology evidence="1">Single-pass type I membrane protein</topology>
    </subcellularLocation>
    <subcellularLocation>
        <location evidence="8">Membrane</location>
        <topology evidence="8">Single-pass type I membrane protein</topology>
    </subcellularLocation>
</comment>
<evidence type="ECO:0000256" key="3">
    <source>
        <dbReference type="ARBA" id="ARBA00022692"/>
    </source>
</evidence>
<dbReference type="GO" id="GO:0005794">
    <property type="term" value="C:Golgi apparatus"/>
    <property type="evidence" value="ECO:0007669"/>
    <property type="project" value="Ensembl"/>
</dbReference>
<evidence type="ECO:0000256" key="6">
    <source>
        <dbReference type="ARBA" id="ARBA00022989"/>
    </source>
</evidence>
<dbReference type="Proteomes" id="UP000694417">
    <property type="component" value="Unplaced"/>
</dbReference>
<keyword evidence="4 10" id="KW-0732">Signal</keyword>
<dbReference type="GO" id="GO:0032732">
    <property type="term" value="P:positive regulation of interleukin-1 production"/>
    <property type="evidence" value="ECO:0007669"/>
    <property type="project" value="Ensembl"/>
</dbReference>
<evidence type="ECO:0000256" key="10">
    <source>
        <dbReference type="SAM" id="SignalP"/>
    </source>
</evidence>
<dbReference type="SMART" id="SM01190">
    <property type="entry name" value="EMP24_GP25L"/>
    <property type="match status" value="1"/>
</dbReference>
<dbReference type="GO" id="GO:0045055">
    <property type="term" value="P:regulated exocytosis"/>
    <property type="evidence" value="ECO:0007669"/>
    <property type="project" value="Ensembl"/>
</dbReference>
<accession>A0A8D2HPW8</accession>
<protein>
    <submittedName>
        <fullName evidence="12">Transmembrane p24 trafficking protein 10</fullName>
    </submittedName>
</protein>
<reference evidence="12" key="2">
    <citation type="submission" date="2025-09" db="UniProtKB">
        <authorList>
            <consortium name="Ensembl"/>
        </authorList>
    </citation>
    <scope>IDENTIFICATION</scope>
</reference>
<dbReference type="GO" id="GO:0019905">
    <property type="term" value="F:syntaxin binding"/>
    <property type="evidence" value="ECO:0007669"/>
    <property type="project" value="Ensembl"/>
</dbReference>
<dbReference type="GO" id="GO:0106272">
    <property type="term" value="P:protein localization to ERGIC"/>
    <property type="evidence" value="ECO:0007669"/>
    <property type="project" value="Ensembl"/>
</dbReference>
<dbReference type="GO" id="GO:0070765">
    <property type="term" value="C:gamma-secretase complex"/>
    <property type="evidence" value="ECO:0007669"/>
    <property type="project" value="Ensembl"/>
</dbReference>
<evidence type="ECO:0000256" key="4">
    <source>
        <dbReference type="ARBA" id="ARBA00022729"/>
    </source>
</evidence>
<dbReference type="GO" id="GO:1902003">
    <property type="term" value="P:regulation of amyloid-beta formation"/>
    <property type="evidence" value="ECO:0007669"/>
    <property type="project" value="Ensembl"/>
</dbReference>
<dbReference type="GeneTree" id="ENSGT00550000074954"/>
<comment type="similarity">
    <text evidence="2 8">Belongs to the EMP24/GP25L family.</text>
</comment>
<dbReference type="Ensembl" id="ENSUPAT00010020048.1">
    <property type="protein sequence ID" value="ENSUPAP00010017596.1"/>
    <property type="gene ID" value="ENSUPAG00010014006.1"/>
</dbReference>
<organism evidence="12 13">
    <name type="scientific">Urocitellus parryii</name>
    <name type="common">Arctic ground squirrel</name>
    <name type="synonym">Spermophilus parryii</name>
    <dbReference type="NCBI Taxonomy" id="9999"/>
    <lineage>
        <taxon>Eukaryota</taxon>
        <taxon>Metazoa</taxon>
        <taxon>Chordata</taxon>
        <taxon>Craniata</taxon>
        <taxon>Vertebrata</taxon>
        <taxon>Euteleostomi</taxon>
        <taxon>Mammalia</taxon>
        <taxon>Eutheria</taxon>
        <taxon>Euarchontoglires</taxon>
        <taxon>Glires</taxon>
        <taxon>Rodentia</taxon>
        <taxon>Sciuromorpha</taxon>
        <taxon>Sciuridae</taxon>
        <taxon>Xerinae</taxon>
        <taxon>Marmotini</taxon>
        <taxon>Urocitellus</taxon>
    </lineage>
</organism>
<feature type="chain" id="PRO_5034146001" evidence="10">
    <location>
        <begin position="32"/>
        <end position="245"/>
    </location>
</feature>
<gene>
    <name evidence="12" type="primary">TMED10</name>
</gene>
<dbReference type="GO" id="GO:0042589">
    <property type="term" value="C:zymogen granule membrane"/>
    <property type="evidence" value="ECO:0007669"/>
    <property type="project" value="Ensembl"/>
</dbReference>
<sequence>MSGLSGPVAQRGPRLLALLLAFLLGPSSVLAISFHLPVNSRKCLREEIHKDLLVTGAYEIADQSGGAGGLRTHLKVIDLLNQDLLMNSHQMKHILYNPDHYITDSAGHILYSKEDASKGKFAFTTEDYDMFEVCFESKGTGRIPDQLVILDMKHGVEAKNYEEIAKVEKLKPLEVELRRLEDLSESIVNDFAYMKKREEEMRDTNESTNTRVLYFSIFSMFCLIGLATWQVFYLRRFFKAKKLIE</sequence>
<evidence type="ECO:0000256" key="5">
    <source>
        <dbReference type="ARBA" id="ARBA00022824"/>
    </source>
</evidence>
<dbReference type="PROSITE" id="PS50866">
    <property type="entry name" value="GOLD"/>
    <property type="match status" value="1"/>
</dbReference>
<reference evidence="12" key="1">
    <citation type="submission" date="2025-08" db="UniProtKB">
        <authorList>
            <consortium name="Ensembl"/>
        </authorList>
    </citation>
    <scope>IDENTIFICATION</scope>
</reference>
<feature type="signal peptide" evidence="10">
    <location>
        <begin position="1"/>
        <end position="31"/>
    </location>
</feature>
<dbReference type="GO" id="GO:0005789">
    <property type="term" value="C:endoplasmic reticulum membrane"/>
    <property type="evidence" value="ECO:0007669"/>
    <property type="project" value="UniProtKB-SubCell"/>
</dbReference>
<keyword evidence="13" id="KW-1185">Reference proteome</keyword>
<name>A0A8D2HPW8_UROPR</name>
<proteinExistence type="inferred from homology"/>
<dbReference type="InterPro" id="IPR009038">
    <property type="entry name" value="GOLD_dom"/>
</dbReference>
<evidence type="ECO:0000313" key="13">
    <source>
        <dbReference type="Proteomes" id="UP000694417"/>
    </source>
</evidence>
<keyword evidence="6 9" id="KW-1133">Transmembrane helix</keyword>
<dbReference type="InterPro" id="IPR015720">
    <property type="entry name" value="Emp24-like"/>
</dbReference>
<feature type="transmembrane region" description="Helical" evidence="9">
    <location>
        <begin position="212"/>
        <end position="234"/>
    </location>
</feature>
<evidence type="ECO:0000256" key="9">
    <source>
        <dbReference type="SAM" id="Phobius"/>
    </source>
</evidence>
<evidence type="ECO:0000313" key="12">
    <source>
        <dbReference type="Ensembl" id="ENSUPAP00010017596.1"/>
    </source>
</evidence>
<dbReference type="GO" id="GO:0008320">
    <property type="term" value="F:protein transmembrane transporter activity"/>
    <property type="evidence" value="ECO:0007669"/>
    <property type="project" value="Ensembl"/>
</dbReference>
<keyword evidence="3 8" id="KW-0812">Transmembrane</keyword>
<dbReference type="GO" id="GO:0005793">
    <property type="term" value="C:endoplasmic reticulum-Golgi intermediate compartment"/>
    <property type="evidence" value="ECO:0007669"/>
    <property type="project" value="Ensembl"/>
</dbReference>
<evidence type="ECO:0000256" key="8">
    <source>
        <dbReference type="RuleBase" id="RU003827"/>
    </source>
</evidence>
<dbReference type="Pfam" id="PF01105">
    <property type="entry name" value="EMP24_GP25L"/>
    <property type="match status" value="1"/>
</dbReference>
<evidence type="ECO:0000259" key="11">
    <source>
        <dbReference type="PROSITE" id="PS50866"/>
    </source>
</evidence>
<dbReference type="GO" id="GO:0106273">
    <property type="term" value="P:cytosol to ERGIC protein transport"/>
    <property type="evidence" value="ECO:0007669"/>
    <property type="project" value="Ensembl"/>
</dbReference>
<evidence type="ECO:0000256" key="2">
    <source>
        <dbReference type="ARBA" id="ARBA00007104"/>
    </source>
</evidence>
<keyword evidence="5" id="KW-0256">Endoplasmic reticulum</keyword>
<dbReference type="PANTHER" id="PTHR22811">
    <property type="entry name" value="TRANSMEMBRANE EMP24 DOMAIN-CONTAINING PROTEIN"/>
    <property type="match status" value="1"/>
</dbReference>